<organism evidence="1">
    <name type="scientific">Myoviridae sp. ctIty1</name>
    <dbReference type="NCBI Taxonomy" id="2827673"/>
    <lineage>
        <taxon>Viruses</taxon>
        <taxon>Duplodnaviria</taxon>
        <taxon>Heunggongvirae</taxon>
        <taxon>Uroviricota</taxon>
        <taxon>Caudoviricetes</taxon>
    </lineage>
</organism>
<accession>A0A8S5TI97</accession>
<sequence length="209" mass="24375">MALYIMESSNSIEDLVSSLNLSLDEQTALEEAVILEAEEEKNPFEGKSPKEIEDAARKAFYEKIGKNQEDQKILKDIIIGRDNLMRDTLKREYENAPRTWLASKIAAFRSLYTKLEAELDQERNMNRTNMLRKFMRICIKVIDWLALRLQKVANKIGTKNDEYGARHLTRYRNREFNGRIRALQKKVGIAVNDRGVTYRDDNDGSFDYD</sequence>
<reference evidence="1" key="1">
    <citation type="journal article" date="2021" name="Proc. Natl. Acad. Sci. U.S.A.">
        <title>A Catalog of Tens of Thousands of Viruses from Human Metagenomes Reveals Hidden Associations with Chronic Diseases.</title>
        <authorList>
            <person name="Tisza M.J."/>
            <person name="Buck C.B."/>
        </authorList>
    </citation>
    <scope>NUCLEOTIDE SEQUENCE</scope>
    <source>
        <strain evidence="1">CtIty1</strain>
    </source>
</reference>
<name>A0A8S5TI97_9CAUD</name>
<dbReference type="EMBL" id="BK032823">
    <property type="protein sequence ID" value="DAF62498.1"/>
    <property type="molecule type" value="Genomic_DNA"/>
</dbReference>
<protein>
    <submittedName>
        <fullName evidence="1">Uncharacterized protein</fullName>
    </submittedName>
</protein>
<evidence type="ECO:0000313" key="1">
    <source>
        <dbReference type="EMBL" id="DAF62498.1"/>
    </source>
</evidence>
<proteinExistence type="predicted"/>